<dbReference type="InterPro" id="IPR015943">
    <property type="entry name" value="WD40/YVTN_repeat-like_dom_sf"/>
</dbReference>
<dbReference type="SUPFAM" id="SSF46894">
    <property type="entry name" value="C-terminal effector domain of the bipartite response regulators"/>
    <property type="match status" value="1"/>
</dbReference>
<dbReference type="GO" id="GO:0003677">
    <property type="term" value="F:DNA binding"/>
    <property type="evidence" value="ECO:0007669"/>
    <property type="project" value="InterPro"/>
</dbReference>
<dbReference type="Gene3D" id="2.60.40.10">
    <property type="entry name" value="Immunoglobulins"/>
    <property type="match status" value="1"/>
</dbReference>
<dbReference type="SUPFAM" id="SSF50998">
    <property type="entry name" value="Quinoprotein alcohol dehydrogenase-like"/>
    <property type="match status" value="1"/>
</dbReference>
<proteinExistence type="predicted"/>
<dbReference type="PANTHER" id="PTHR43547">
    <property type="entry name" value="TWO-COMPONENT HISTIDINE KINASE"/>
    <property type="match status" value="1"/>
</dbReference>
<feature type="signal peptide" evidence="3">
    <location>
        <begin position="1"/>
        <end position="23"/>
    </location>
</feature>
<gene>
    <name evidence="5" type="ORF">CLV99_1679</name>
</gene>
<keyword evidence="2" id="KW-1133">Transmembrane helix</keyword>
<evidence type="ECO:0000313" key="6">
    <source>
        <dbReference type="Proteomes" id="UP000295292"/>
    </source>
</evidence>
<name>A0A4R6WN52_9SPHI</name>
<keyword evidence="3" id="KW-0732">Signal</keyword>
<accession>A0A4R6WN52</accession>
<organism evidence="5 6">
    <name type="scientific">Sphingobacterium yanglingense</name>
    <dbReference type="NCBI Taxonomy" id="1437280"/>
    <lineage>
        <taxon>Bacteria</taxon>
        <taxon>Pseudomonadati</taxon>
        <taxon>Bacteroidota</taxon>
        <taxon>Sphingobacteriia</taxon>
        <taxon>Sphingobacteriales</taxon>
        <taxon>Sphingobacteriaceae</taxon>
        <taxon>Sphingobacterium</taxon>
    </lineage>
</organism>
<dbReference type="EMBL" id="SNYV01000011">
    <property type="protein sequence ID" value="TDQ80222.1"/>
    <property type="molecule type" value="Genomic_DNA"/>
</dbReference>
<feature type="domain" description="Two component regulator three Y" evidence="4">
    <location>
        <begin position="691"/>
        <end position="746"/>
    </location>
</feature>
<dbReference type="GO" id="GO:0006355">
    <property type="term" value="P:regulation of DNA-templated transcription"/>
    <property type="evidence" value="ECO:0007669"/>
    <property type="project" value="InterPro"/>
</dbReference>
<comment type="caution">
    <text evidence="5">The sequence shown here is derived from an EMBL/GenBank/DDBJ whole genome shotgun (WGS) entry which is preliminary data.</text>
</comment>
<dbReference type="Gene3D" id="2.130.10.10">
    <property type="entry name" value="YVTN repeat-like/Quinoprotein amine dehydrogenase"/>
    <property type="match status" value="2"/>
</dbReference>
<dbReference type="InterPro" id="IPR011047">
    <property type="entry name" value="Quinoprotein_ADH-like_sf"/>
</dbReference>
<dbReference type="GO" id="GO:0000155">
    <property type="term" value="F:phosphorelay sensor kinase activity"/>
    <property type="evidence" value="ECO:0007669"/>
    <property type="project" value="TreeGrafter"/>
</dbReference>
<dbReference type="InterPro" id="IPR036388">
    <property type="entry name" value="WH-like_DNA-bd_sf"/>
</dbReference>
<keyword evidence="6" id="KW-1185">Reference proteome</keyword>
<feature type="chain" id="PRO_5020483656" evidence="3">
    <location>
        <begin position="24"/>
        <end position="957"/>
    </location>
</feature>
<dbReference type="PANTHER" id="PTHR43547:SF2">
    <property type="entry name" value="HYBRID SIGNAL TRANSDUCTION HISTIDINE KINASE C"/>
    <property type="match status" value="1"/>
</dbReference>
<dbReference type="InterPro" id="IPR011123">
    <property type="entry name" value="Y_Y_Y"/>
</dbReference>
<evidence type="ECO:0000256" key="1">
    <source>
        <dbReference type="ARBA" id="ARBA00022553"/>
    </source>
</evidence>
<sequence>MFFRVIISSVAALFFMISTIAMAQILTPKVKAFMSYDYHAGLQNWEVELDAYGRVYVANNEGLLVYDGAVWKLFQTPNKTIVRSIHIDSNLNRIYVGAQDEIGYFEIGPDGNLCYVSLLNSLPEEDRYFEDVWSIHSFQGKLFFQTNKKVLIYSEEGFESYDPENKVDFLSHENGELLLHDISKGLLRYSERGWTVFGTHPDWKTKGIRGVIRQENEEYLILTHNGDCYRLLKNGKVISGVTLASGALRGLKVNMVGSLRKGVWAVGTMDGQIILIDDHGILLKKLNKDNGLKMGAIRSVTADVMNNIWIGTDVGVAYIGVDDPLQMIVPNTQQPTKIYDASYYGGTLYLATAHGLLRLNEDQQYVKLDDRIGEVWNLQQIGSKLFVFYENGLAEVEGRQLRQIVQGKGTWMLSSEEVKQKVGFHLLGTYQGLSWLGLHSVASSVEYPVTDQVQMSTRFLWYDASHNMVWLSHPYRGVTKINFDSGGNFRSAKTYHTADGLPSDMNNYVFHIQGQLVVSTGDGLYTYSADRDRFVKSDFYHSIFGNKLVQYIEEDSDGNIWFVNEKKVGVVYFDGNRSLENVKVYYFPELTGRLIAGFEKINPVSSNKVLFGGYEGLFQLDFDQFRKRNGLFGVSVSSVKSVGAVEKVLYGGFIQANLQQDHLTISHPIDYADNAIEIVYAVPGLQEYHVTYSSLLVGVDKDWSFWSTEQKRSYFNLPPGKYEFQVRAKNNVDQLSPIQTISFEILPPWYLTILAKALYVILTMGALYYLVRFLNKRHERILKNQQYLHDLELKANQQLIGELEKEKLVNEIQYKNKELSLNTMHLLQRGKLLSTLNEELRPALKNRDEDPYLVMERMSKFIKNAERSDQDWEQFVSHFDKVNNNYLSRLKKEHPSLTANDLRLCAYLILNFNNKEISQLLNVTGKAIEVSRYRLRKKLMLDTEEGLFDYLSRFNNQ</sequence>
<keyword evidence="2" id="KW-0812">Transmembrane</keyword>
<keyword evidence="1" id="KW-0597">Phosphoprotein</keyword>
<reference evidence="5 6" key="1">
    <citation type="submission" date="2019-03" db="EMBL/GenBank/DDBJ databases">
        <title>Genomic Encyclopedia of Archaeal and Bacterial Type Strains, Phase II (KMG-II): from individual species to whole genera.</title>
        <authorList>
            <person name="Goeker M."/>
        </authorList>
    </citation>
    <scope>NUCLEOTIDE SEQUENCE [LARGE SCALE GENOMIC DNA]</scope>
    <source>
        <strain evidence="5 6">DSM 28353</strain>
    </source>
</reference>
<dbReference type="Gene3D" id="1.10.10.10">
    <property type="entry name" value="Winged helix-like DNA-binding domain superfamily/Winged helix DNA-binding domain"/>
    <property type="match status" value="1"/>
</dbReference>
<evidence type="ECO:0000256" key="3">
    <source>
        <dbReference type="SAM" id="SignalP"/>
    </source>
</evidence>
<dbReference type="AlphaFoldDB" id="A0A4R6WN52"/>
<evidence type="ECO:0000313" key="5">
    <source>
        <dbReference type="EMBL" id="TDQ80222.1"/>
    </source>
</evidence>
<protein>
    <submittedName>
        <fullName evidence="5">YXYXY domain-containing protein</fullName>
    </submittedName>
</protein>
<dbReference type="Pfam" id="PF07495">
    <property type="entry name" value="Y_Y_Y"/>
    <property type="match status" value="1"/>
</dbReference>
<dbReference type="InterPro" id="IPR016032">
    <property type="entry name" value="Sig_transdc_resp-reg_C-effctor"/>
</dbReference>
<keyword evidence="2" id="KW-0472">Membrane</keyword>
<dbReference type="InterPro" id="IPR013783">
    <property type="entry name" value="Ig-like_fold"/>
</dbReference>
<dbReference type="Proteomes" id="UP000295292">
    <property type="component" value="Unassembled WGS sequence"/>
</dbReference>
<evidence type="ECO:0000256" key="2">
    <source>
        <dbReference type="SAM" id="Phobius"/>
    </source>
</evidence>
<feature type="transmembrane region" description="Helical" evidence="2">
    <location>
        <begin position="749"/>
        <end position="771"/>
    </location>
</feature>
<evidence type="ECO:0000259" key="4">
    <source>
        <dbReference type="Pfam" id="PF07495"/>
    </source>
</evidence>